<feature type="non-terminal residue" evidence="1">
    <location>
        <position position="1"/>
    </location>
</feature>
<sequence length="326" mass="38483">NKQVQVKVEHKSEILRKDTEIVALTSTEPETICLYCTIIELYNFCKYLKVRDSEVVVYDMNKTGATEKHDIKSLIIYKVGCIDYGIEEIQDKEQLDNATMRKGKYVVRNDGPNVVIPEKTLEFLIKFYSKSREQIFKQAWTIHFDEERTCLVTLGSFNQELLEKRAEHKAILRNVLTLAIEVLLLHQLIVANAKAVYISHNSNKHQKKTASVYFSTKAELDAAIARDIYYFNIKLEWVKAWNINKRYLTRSEEVKMTEEPIRQDETLISNTNTTERSNKKNIKIQYRFKEREIADNNKAIDEFYKLLDEIDRKWYDELDNEIFLEE</sequence>
<dbReference type="EMBL" id="CAJVQB010017655">
    <property type="protein sequence ID" value="CAG8785054.1"/>
    <property type="molecule type" value="Genomic_DNA"/>
</dbReference>
<evidence type="ECO:0000313" key="1">
    <source>
        <dbReference type="EMBL" id="CAG8785054.1"/>
    </source>
</evidence>
<comment type="caution">
    <text evidence="1">The sequence shown here is derived from an EMBL/GenBank/DDBJ whole genome shotgun (WGS) entry which is preliminary data.</text>
</comment>
<protein>
    <submittedName>
        <fullName evidence="1">41486_t:CDS:1</fullName>
    </submittedName>
</protein>
<organism evidence="1 2">
    <name type="scientific">Gigaspora margarita</name>
    <dbReference type="NCBI Taxonomy" id="4874"/>
    <lineage>
        <taxon>Eukaryota</taxon>
        <taxon>Fungi</taxon>
        <taxon>Fungi incertae sedis</taxon>
        <taxon>Mucoromycota</taxon>
        <taxon>Glomeromycotina</taxon>
        <taxon>Glomeromycetes</taxon>
        <taxon>Diversisporales</taxon>
        <taxon>Gigasporaceae</taxon>
        <taxon>Gigaspora</taxon>
    </lineage>
</organism>
<accession>A0ABN7VM41</accession>
<keyword evidence="2" id="KW-1185">Reference proteome</keyword>
<reference evidence="1 2" key="1">
    <citation type="submission" date="2021-06" db="EMBL/GenBank/DDBJ databases">
        <authorList>
            <person name="Kallberg Y."/>
            <person name="Tangrot J."/>
            <person name="Rosling A."/>
        </authorList>
    </citation>
    <scope>NUCLEOTIDE SEQUENCE [LARGE SCALE GENOMIC DNA]</scope>
    <source>
        <strain evidence="1 2">120-4 pot B 10/14</strain>
    </source>
</reference>
<proteinExistence type="predicted"/>
<gene>
    <name evidence="1" type="ORF">GMARGA_LOCUS20293</name>
</gene>
<evidence type="ECO:0000313" key="2">
    <source>
        <dbReference type="Proteomes" id="UP000789901"/>
    </source>
</evidence>
<dbReference type="Proteomes" id="UP000789901">
    <property type="component" value="Unassembled WGS sequence"/>
</dbReference>
<name>A0ABN7VM41_GIGMA</name>